<comment type="similarity">
    <text evidence="1 9">Belongs to the class-I aminoacyl-tRNA synthetase family.</text>
</comment>
<dbReference type="InterPro" id="IPR001412">
    <property type="entry name" value="aa-tRNA-synth_I_CS"/>
</dbReference>
<keyword evidence="5 9" id="KW-0067">ATP-binding</keyword>
<evidence type="ECO:0000256" key="5">
    <source>
        <dbReference type="ARBA" id="ARBA00022840"/>
    </source>
</evidence>
<dbReference type="InterPro" id="IPR002305">
    <property type="entry name" value="aa-tRNA-synth_Ic"/>
</dbReference>
<dbReference type="GO" id="GO:0005739">
    <property type="term" value="C:mitochondrion"/>
    <property type="evidence" value="ECO:0007669"/>
    <property type="project" value="TreeGrafter"/>
</dbReference>
<dbReference type="GO" id="GO:0009791">
    <property type="term" value="P:post-embryonic development"/>
    <property type="evidence" value="ECO:0007669"/>
    <property type="project" value="UniProtKB-ARBA"/>
</dbReference>
<dbReference type="NCBIfam" id="TIGR00233">
    <property type="entry name" value="trpS"/>
    <property type="match status" value="1"/>
</dbReference>
<dbReference type="PRINTS" id="PR01039">
    <property type="entry name" value="TRNASYNTHTRP"/>
</dbReference>
<proteinExistence type="inferred from homology"/>
<dbReference type="GO" id="GO:0004830">
    <property type="term" value="F:tryptophan-tRNA ligase activity"/>
    <property type="evidence" value="ECO:0007669"/>
    <property type="project" value="UniProtKB-EC"/>
</dbReference>
<dbReference type="AlphaFoldDB" id="A0AAD3P769"/>
<dbReference type="GO" id="GO:0009507">
    <property type="term" value="C:chloroplast"/>
    <property type="evidence" value="ECO:0007669"/>
    <property type="project" value="TreeGrafter"/>
</dbReference>
<dbReference type="PROSITE" id="PS00178">
    <property type="entry name" value="AA_TRNA_LIGASE_I"/>
    <property type="match status" value="1"/>
</dbReference>
<dbReference type="InterPro" id="IPR014729">
    <property type="entry name" value="Rossmann-like_a/b/a_fold"/>
</dbReference>
<dbReference type="Gene3D" id="3.40.50.620">
    <property type="entry name" value="HUPs"/>
    <property type="match status" value="1"/>
</dbReference>
<evidence type="ECO:0000256" key="7">
    <source>
        <dbReference type="ARBA" id="ARBA00023146"/>
    </source>
</evidence>
<keyword evidence="3 9" id="KW-0436">Ligase</keyword>
<keyword evidence="7 9" id="KW-0030">Aminoacyl-tRNA synthetase</keyword>
<dbReference type="EC" id="6.1.1.2" evidence="2"/>
<reference evidence="10" key="1">
    <citation type="submission" date="2023-05" db="EMBL/GenBank/DDBJ databases">
        <title>Nepenthes gracilis genome sequencing.</title>
        <authorList>
            <person name="Fukushima K."/>
        </authorList>
    </citation>
    <scope>NUCLEOTIDE SEQUENCE</scope>
    <source>
        <strain evidence="10">SING2019-196</strain>
    </source>
</reference>
<dbReference type="Pfam" id="PF00579">
    <property type="entry name" value="tRNA-synt_1b"/>
    <property type="match status" value="1"/>
</dbReference>
<dbReference type="GO" id="GO:0005524">
    <property type="term" value="F:ATP binding"/>
    <property type="evidence" value="ECO:0007669"/>
    <property type="project" value="UniProtKB-KW"/>
</dbReference>
<keyword evidence="11" id="KW-1185">Reference proteome</keyword>
<organism evidence="10 11">
    <name type="scientific">Nepenthes gracilis</name>
    <name type="common">Slender pitcher plant</name>
    <dbReference type="NCBI Taxonomy" id="150966"/>
    <lineage>
        <taxon>Eukaryota</taxon>
        <taxon>Viridiplantae</taxon>
        <taxon>Streptophyta</taxon>
        <taxon>Embryophyta</taxon>
        <taxon>Tracheophyta</taxon>
        <taxon>Spermatophyta</taxon>
        <taxon>Magnoliopsida</taxon>
        <taxon>eudicotyledons</taxon>
        <taxon>Gunneridae</taxon>
        <taxon>Pentapetalae</taxon>
        <taxon>Caryophyllales</taxon>
        <taxon>Nepenthaceae</taxon>
        <taxon>Nepenthes</taxon>
    </lineage>
</organism>
<evidence type="ECO:0000256" key="2">
    <source>
        <dbReference type="ARBA" id="ARBA00013161"/>
    </source>
</evidence>
<evidence type="ECO:0000256" key="6">
    <source>
        <dbReference type="ARBA" id="ARBA00022917"/>
    </source>
</evidence>
<evidence type="ECO:0000256" key="3">
    <source>
        <dbReference type="ARBA" id="ARBA00022598"/>
    </source>
</evidence>
<evidence type="ECO:0000256" key="4">
    <source>
        <dbReference type="ARBA" id="ARBA00022741"/>
    </source>
</evidence>
<evidence type="ECO:0000256" key="9">
    <source>
        <dbReference type="RuleBase" id="RU363036"/>
    </source>
</evidence>
<evidence type="ECO:0000313" key="10">
    <source>
        <dbReference type="EMBL" id="GMH00718.1"/>
    </source>
</evidence>
<evidence type="ECO:0000256" key="1">
    <source>
        <dbReference type="ARBA" id="ARBA00005594"/>
    </source>
</evidence>
<dbReference type="Proteomes" id="UP001279734">
    <property type="component" value="Unassembled WGS sequence"/>
</dbReference>
<dbReference type="InterPro" id="IPR050203">
    <property type="entry name" value="Trp-tRNA_synthetase"/>
</dbReference>
<dbReference type="PANTHER" id="PTHR43766">
    <property type="entry name" value="TRYPTOPHAN--TRNA LIGASE, MITOCHONDRIAL"/>
    <property type="match status" value="1"/>
</dbReference>
<evidence type="ECO:0000256" key="8">
    <source>
        <dbReference type="ARBA" id="ARBA00030268"/>
    </source>
</evidence>
<dbReference type="PANTHER" id="PTHR43766:SF1">
    <property type="entry name" value="TRYPTOPHAN--TRNA LIGASE, MITOCHONDRIAL"/>
    <property type="match status" value="1"/>
</dbReference>
<evidence type="ECO:0000313" key="11">
    <source>
        <dbReference type="Proteomes" id="UP001279734"/>
    </source>
</evidence>
<comment type="caution">
    <text evidence="10">The sequence shown here is derived from an EMBL/GenBank/DDBJ whole genome shotgun (WGS) entry which is preliminary data.</text>
</comment>
<accession>A0AAD3P769</accession>
<dbReference type="InterPro" id="IPR002306">
    <property type="entry name" value="Trp-tRNA-ligase"/>
</dbReference>
<name>A0AAD3P769_NEPGR</name>
<gene>
    <name evidence="10" type="ORF">Nepgr_002557</name>
</gene>
<keyword evidence="4 9" id="KW-0547">Nucleotide-binding</keyword>
<keyword evidence="6 9" id="KW-0648">Protein biosynthesis</keyword>
<dbReference type="GO" id="GO:0006436">
    <property type="term" value="P:tryptophanyl-tRNA aminoacylation"/>
    <property type="evidence" value="ECO:0007669"/>
    <property type="project" value="InterPro"/>
</dbReference>
<protein>
    <recommendedName>
        <fullName evidence="2">tryptophan--tRNA ligase</fullName>
        <ecNumber evidence="2">6.1.1.2</ecNumber>
    </recommendedName>
    <alternativeName>
        <fullName evidence="8">Tryptophanyl-tRNA synthetase</fullName>
    </alternativeName>
</protein>
<dbReference type="GO" id="GO:0048608">
    <property type="term" value="P:reproductive structure development"/>
    <property type="evidence" value="ECO:0007669"/>
    <property type="project" value="UniProtKB-ARBA"/>
</dbReference>
<sequence>MKWTSLFKKFFSWGRTTLGQQMKQETWKRVVSRVQPTGVLHLGNYHGAIKNWVSLQVTYDTFFFIIDLHVITLPYDVQELSRATREAAASYLACGLGPSKTSVFVQSHVRAHVELMWLLSSTTPIGWLNRMIQFNEKSRKVGNKNVGVALLTFPILMAYDILLYQSDLVPVGEDQLQYLELKRELSERGNYLYGERKWMKMGRHNF</sequence>
<dbReference type="SUPFAM" id="SSF52374">
    <property type="entry name" value="Nucleotidylyl transferase"/>
    <property type="match status" value="1"/>
</dbReference>
<dbReference type="EMBL" id="BSYO01000002">
    <property type="protein sequence ID" value="GMH00718.1"/>
    <property type="molecule type" value="Genomic_DNA"/>
</dbReference>